<gene>
    <name evidence="1" type="ORF">VSR83_41840</name>
</gene>
<accession>A0ACC6RY00</accession>
<reference evidence="1" key="1">
    <citation type="submission" date="2024-01" db="EMBL/GenBank/DDBJ databases">
        <title>The diversity of rhizobia nodulating Mimosa spp. in eleven states of Brazil covering several biomes is determined by host plant, location, and edaphic factors.</title>
        <authorList>
            <person name="Rouws L."/>
            <person name="Barauna A."/>
            <person name="Beukes C."/>
            <person name="De Faria S.M."/>
            <person name="Gross E."/>
            <person name="Dos Reis Junior F.B."/>
            <person name="Simon M."/>
            <person name="Maluk M."/>
            <person name="Odee D.W."/>
            <person name="Kenicer G."/>
            <person name="Young J.P.W."/>
            <person name="Reis V.M."/>
            <person name="Zilli J."/>
            <person name="James E.K."/>
        </authorList>
    </citation>
    <scope>NUCLEOTIDE SEQUENCE</scope>
    <source>
        <strain evidence="1">JPY452</strain>
    </source>
</reference>
<dbReference type="EMBL" id="JAYMRU010000139">
    <property type="protein sequence ID" value="MEM5406432.1"/>
    <property type="molecule type" value="Genomic_DNA"/>
</dbReference>
<evidence type="ECO:0000313" key="2">
    <source>
        <dbReference type="Proteomes" id="UP001392318"/>
    </source>
</evidence>
<comment type="caution">
    <text evidence="1">The sequence shown here is derived from an EMBL/GenBank/DDBJ whole genome shotgun (WGS) entry which is preliminary data.</text>
</comment>
<sequence length="145" mass="15340">MPTLMERQLDPAAGYLLEQAVEQRGIRVMTKASTKEIIGQNRVEGVLLADGTTLPADLVVMAAGIRPNALLAKEAGLATNRGIVVDAGMRTSDPDIFAIGECAEVGGQCYGLVAPLYEMARVVSAQLADDADAKFVHSETPTKLK</sequence>
<proteinExistence type="predicted"/>
<evidence type="ECO:0000313" key="1">
    <source>
        <dbReference type="EMBL" id="MEM5406432.1"/>
    </source>
</evidence>
<protein>
    <submittedName>
        <fullName evidence="1">FAD-dependent oxidoreductase</fullName>
    </submittedName>
</protein>
<organism evidence="1 2">
    <name type="scientific">Paraburkholderia unamae</name>
    <dbReference type="NCBI Taxonomy" id="219649"/>
    <lineage>
        <taxon>Bacteria</taxon>
        <taxon>Pseudomonadati</taxon>
        <taxon>Pseudomonadota</taxon>
        <taxon>Betaproteobacteria</taxon>
        <taxon>Burkholderiales</taxon>
        <taxon>Burkholderiaceae</taxon>
        <taxon>Paraburkholderia</taxon>
    </lineage>
</organism>
<keyword evidence="2" id="KW-1185">Reference proteome</keyword>
<dbReference type="Proteomes" id="UP001392318">
    <property type="component" value="Unassembled WGS sequence"/>
</dbReference>
<name>A0ACC6RY00_9BURK</name>
<feature type="non-terminal residue" evidence="1">
    <location>
        <position position="145"/>
    </location>
</feature>